<dbReference type="Gene3D" id="2.160.20.10">
    <property type="entry name" value="Single-stranded right-handed beta-helix, Pectin lyase-like"/>
    <property type="match status" value="1"/>
</dbReference>
<organism evidence="16 17">
    <name type="scientific">Aspergillus nanangensis</name>
    <dbReference type="NCBI Taxonomy" id="2582783"/>
    <lineage>
        <taxon>Eukaryota</taxon>
        <taxon>Fungi</taxon>
        <taxon>Dikarya</taxon>
        <taxon>Ascomycota</taxon>
        <taxon>Pezizomycotina</taxon>
        <taxon>Eurotiomycetes</taxon>
        <taxon>Eurotiomycetidae</taxon>
        <taxon>Eurotiales</taxon>
        <taxon>Aspergillaceae</taxon>
        <taxon>Aspergillus</taxon>
        <taxon>Aspergillus subgen. Circumdati</taxon>
    </lineage>
</organism>
<evidence type="ECO:0000256" key="9">
    <source>
        <dbReference type="ARBA" id="ARBA00023326"/>
    </source>
</evidence>
<evidence type="ECO:0000256" key="5">
    <source>
        <dbReference type="ARBA" id="ARBA00023157"/>
    </source>
</evidence>
<keyword evidence="8" id="KW-0961">Cell wall biogenesis/degradation</keyword>
<comment type="function">
    <text evidence="11">Pectinolytic enzymes consist of four classes of enzymes: pectin lyase, polygalacturonase, pectin methylesterase and rhamnogalacturonase. Among pectinolytic enzymes, pectin lyase is the most important in depolymerization of pectin, since it cleaves internal glycosidic bonds of highly methylated pectins.</text>
</comment>
<keyword evidence="17" id="KW-1185">Reference proteome</keyword>
<evidence type="ECO:0000256" key="6">
    <source>
        <dbReference type="ARBA" id="ARBA00023239"/>
    </source>
</evidence>
<dbReference type="Proteomes" id="UP001194746">
    <property type="component" value="Unassembled WGS sequence"/>
</dbReference>
<dbReference type="GO" id="GO:0047490">
    <property type="term" value="F:pectin lyase activity"/>
    <property type="evidence" value="ECO:0007669"/>
    <property type="project" value="UniProtKB-EC"/>
</dbReference>
<sequence>MKTVVALITLASALTFAEAQSVQGTAEGFASGITGGGDASPVEPADIDELTTLLTSTDPQVIVLTKEYNFIGSEGDTTANACQSWGTDDACQDIITDDCGDSPSVTVTYDAAGPNPIDVASDKTIIGVGDAGVIRGKGLRFRDGATNIIVQNIMITELNPKHVWGGDAISFDNSDLIWIDHVHTSQIGRVHYCFGHEASHRITISNSFLDGDTPYSTSCDGYQYWGMELVGADDQITFKKNYIYKTSGRSPALSGSTLFHACNNVWEDNPGHAIEGDTDGKGLFEGNLWIDVANPGDDSTFTAGALFTSPDDSTNAQCEQYIGRACQLNVYDNSPEVAWDNMDFFGEFADEAAVAECDDAETGTASVAVDAGNTL</sequence>
<keyword evidence="4 14" id="KW-0732">Signal</keyword>
<dbReference type="SUPFAM" id="SSF51126">
    <property type="entry name" value="Pectin lyase-like"/>
    <property type="match status" value="1"/>
</dbReference>
<evidence type="ECO:0000256" key="8">
    <source>
        <dbReference type="ARBA" id="ARBA00023316"/>
    </source>
</evidence>
<feature type="signal peptide" evidence="14">
    <location>
        <begin position="1"/>
        <end position="19"/>
    </location>
</feature>
<dbReference type="PANTHER" id="PTHR31683">
    <property type="entry name" value="PECTATE LYASE 18-RELATED"/>
    <property type="match status" value="1"/>
</dbReference>
<dbReference type="InterPro" id="IPR045032">
    <property type="entry name" value="PEL"/>
</dbReference>
<reference evidence="16" key="1">
    <citation type="journal article" date="2019" name="Beilstein J. Org. Chem.">
        <title>Nanangenines: drimane sesquiterpenoids as the dominant metabolite cohort of a novel Australian fungus, Aspergillus nanangensis.</title>
        <authorList>
            <person name="Lacey H.J."/>
            <person name="Gilchrist C.L.M."/>
            <person name="Crombie A."/>
            <person name="Kalaitzis J.A."/>
            <person name="Vuong D."/>
            <person name="Rutledge P.J."/>
            <person name="Turner P."/>
            <person name="Pitt J.I."/>
            <person name="Lacey E."/>
            <person name="Chooi Y.H."/>
            <person name="Piggott A.M."/>
        </authorList>
    </citation>
    <scope>NUCLEOTIDE SEQUENCE</scope>
    <source>
        <strain evidence="16">MST-FP2251</strain>
    </source>
</reference>
<evidence type="ECO:0000256" key="10">
    <source>
        <dbReference type="ARBA" id="ARBA00036818"/>
    </source>
</evidence>
<evidence type="ECO:0000256" key="13">
    <source>
        <dbReference type="RuleBase" id="RU361173"/>
    </source>
</evidence>
<evidence type="ECO:0000256" key="14">
    <source>
        <dbReference type="SAM" id="SignalP"/>
    </source>
</evidence>
<dbReference type="Pfam" id="PF00544">
    <property type="entry name" value="Pectate_lyase_4"/>
    <property type="match status" value="1"/>
</dbReference>
<keyword evidence="3 13" id="KW-0964">Secreted</keyword>
<proteinExistence type="inferred from homology"/>
<dbReference type="InterPro" id="IPR002022">
    <property type="entry name" value="Pec_lyase"/>
</dbReference>
<comment type="subcellular location">
    <subcellularLocation>
        <location evidence="1 13">Secreted</location>
    </subcellularLocation>
</comment>
<dbReference type="InterPro" id="IPR012334">
    <property type="entry name" value="Pectin_lyas_fold"/>
</dbReference>
<protein>
    <recommendedName>
        <fullName evidence="12">pectin lyase</fullName>
        <ecNumber evidence="12">4.2.2.10</ecNumber>
    </recommendedName>
</protein>
<comment type="caution">
    <text evidence="16">The sequence shown here is derived from an EMBL/GenBank/DDBJ whole genome shotgun (WGS) entry which is preliminary data.</text>
</comment>
<comment type="similarity">
    <text evidence="2 13">Belongs to the polysaccharide lyase 1 family.</text>
</comment>
<dbReference type="SMART" id="SM00656">
    <property type="entry name" value="Amb_all"/>
    <property type="match status" value="1"/>
</dbReference>
<reference evidence="16" key="2">
    <citation type="submission" date="2020-02" db="EMBL/GenBank/DDBJ databases">
        <authorList>
            <person name="Gilchrist C.L.M."/>
            <person name="Chooi Y.-H."/>
        </authorList>
    </citation>
    <scope>NUCLEOTIDE SEQUENCE</scope>
    <source>
        <strain evidence="16">MST-FP2251</strain>
    </source>
</reference>
<keyword evidence="5" id="KW-1015">Disulfide bond</keyword>
<evidence type="ECO:0000256" key="11">
    <source>
        <dbReference type="ARBA" id="ARBA00037631"/>
    </source>
</evidence>
<evidence type="ECO:0000256" key="3">
    <source>
        <dbReference type="ARBA" id="ARBA00022525"/>
    </source>
</evidence>
<evidence type="ECO:0000256" key="7">
    <source>
        <dbReference type="ARBA" id="ARBA00023277"/>
    </source>
</evidence>
<evidence type="ECO:0000256" key="1">
    <source>
        <dbReference type="ARBA" id="ARBA00004613"/>
    </source>
</evidence>
<evidence type="ECO:0000256" key="12">
    <source>
        <dbReference type="ARBA" id="ARBA00039082"/>
    </source>
</evidence>
<comment type="catalytic activity">
    <reaction evidence="10">
        <text>Eliminative cleavage of (1-&gt;4)-alpha-D-galacturonan methyl ester to give oligosaccharides with 4-deoxy-6-O-methyl-alpha-D-galact-4-enuronosyl groups at their non-reducing ends.</text>
        <dbReference type="EC" id="4.2.2.10"/>
    </reaction>
</comment>
<gene>
    <name evidence="16" type="ORF">FE257_000599</name>
</gene>
<evidence type="ECO:0000256" key="2">
    <source>
        <dbReference type="ARBA" id="ARBA00010980"/>
    </source>
</evidence>
<dbReference type="GO" id="GO:0005576">
    <property type="term" value="C:extracellular region"/>
    <property type="evidence" value="ECO:0007669"/>
    <property type="project" value="UniProtKB-SubCell"/>
</dbReference>
<evidence type="ECO:0000313" key="17">
    <source>
        <dbReference type="Proteomes" id="UP001194746"/>
    </source>
</evidence>
<evidence type="ECO:0000259" key="15">
    <source>
        <dbReference type="SMART" id="SM00656"/>
    </source>
</evidence>
<dbReference type="GO" id="GO:0071555">
    <property type="term" value="P:cell wall organization"/>
    <property type="evidence" value="ECO:0007669"/>
    <property type="project" value="UniProtKB-KW"/>
</dbReference>
<feature type="domain" description="Pectate lyase" evidence="15">
    <location>
        <begin position="84"/>
        <end position="295"/>
    </location>
</feature>
<dbReference type="InterPro" id="IPR011050">
    <property type="entry name" value="Pectin_lyase_fold/virulence"/>
</dbReference>
<keyword evidence="7 13" id="KW-0119">Carbohydrate metabolism</keyword>
<evidence type="ECO:0000313" key="16">
    <source>
        <dbReference type="EMBL" id="KAF9885239.1"/>
    </source>
</evidence>
<keyword evidence="6 13" id="KW-0456">Lyase</keyword>
<dbReference type="GO" id="GO:0030570">
    <property type="term" value="F:pectate lyase activity"/>
    <property type="evidence" value="ECO:0007669"/>
    <property type="project" value="InterPro"/>
</dbReference>
<dbReference type="GO" id="GO:0000272">
    <property type="term" value="P:polysaccharide catabolic process"/>
    <property type="evidence" value="ECO:0007669"/>
    <property type="project" value="UniProtKB-KW"/>
</dbReference>
<name>A0AAD4GPH1_ASPNN</name>
<dbReference type="EMBL" id="VCAU01000100">
    <property type="protein sequence ID" value="KAF9885239.1"/>
    <property type="molecule type" value="Genomic_DNA"/>
</dbReference>
<dbReference type="FunFam" id="2.160.20.10:FF:000003">
    <property type="entry name" value="Pectin lyase F"/>
    <property type="match status" value="1"/>
</dbReference>
<accession>A0AAD4GPH1</accession>
<evidence type="ECO:0000256" key="4">
    <source>
        <dbReference type="ARBA" id="ARBA00022729"/>
    </source>
</evidence>
<dbReference type="PANTHER" id="PTHR31683:SF16">
    <property type="entry name" value="PECTIN LYASE A-RELATED"/>
    <property type="match status" value="1"/>
</dbReference>
<keyword evidence="9 13" id="KW-0624">Polysaccharide degradation</keyword>
<dbReference type="EC" id="4.2.2.10" evidence="12"/>
<feature type="chain" id="PRO_5041998219" description="pectin lyase" evidence="14">
    <location>
        <begin position="20"/>
        <end position="375"/>
    </location>
</feature>
<dbReference type="AlphaFoldDB" id="A0AAD4GPH1"/>